<sequence>MKTVTISEVEYLQMQEHIKLLQQQLALLQDATFMQNLQSFIALYLQIQKSPITYLPITQAEIGKEGDSEETFGMWADRDITQESLRKQAWGTRI</sequence>
<keyword evidence="2" id="KW-1185">Reference proteome</keyword>
<dbReference type="Proteomes" id="UP000199513">
    <property type="component" value="Unassembled WGS sequence"/>
</dbReference>
<protein>
    <submittedName>
        <fullName evidence="1">Uncharacterized protein</fullName>
    </submittedName>
</protein>
<dbReference type="RefSeq" id="WP_091549593.1">
    <property type="nucleotide sequence ID" value="NZ_FONY01000089.1"/>
</dbReference>
<dbReference type="STRING" id="1003.SAMN04488541_10892"/>
<name>A0A1I2K673_9BACT</name>
<dbReference type="EMBL" id="FONY01000089">
    <property type="protein sequence ID" value="SFF62414.1"/>
    <property type="molecule type" value="Genomic_DNA"/>
</dbReference>
<gene>
    <name evidence="1" type="ORF">SAMN04488541_10892</name>
</gene>
<dbReference type="OrthoDB" id="798837at2"/>
<evidence type="ECO:0000313" key="1">
    <source>
        <dbReference type="EMBL" id="SFF62414.1"/>
    </source>
</evidence>
<dbReference type="AlphaFoldDB" id="A0A1I2K673"/>
<organism evidence="1 2">
    <name type="scientific">Thermoflexibacter ruber</name>
    <dbReference type="NCBI Taxonomy" id="1003"/>
    <lineage>
        <taxon>Bacteria</taxon>
        <taxon>Pseudomonadati</taxon>
        <taxon>Bacteroidota</taxon>
        <taxon>Cytophagia</taxon>
        <taxon>Cytophagales</taxon>
        <taxon>Thermoflexibacteraceae</taxon>
        <taxon>Thermoflexibacter</taxon>
    </lineage>
</organism>
<evidence type="ECO:0000313" key="2">
    <source>
        <dbReference type="Proteomes" id="UP000199513"/>
    </source>
</evidence>
<reference evidence="2" key="1">
    <citation type="submission" date="2016-10" db="EMBL/GenBank/DDBJ databases">
        <authorList>
            <person name="Varghese N."/>
            <person name="Submissions S."/>
        </authorList>
    </citation>
    <scope>NUCLEOTIDE SEQUENCE [LARGE SCALE GENOMIC DNA]</scope>
    <source>
        <strain>GEY</strain>
        <strain evidence="2">DSM 9560</strain>
    </source>
</reference>
<accession>A0A1I2K673</accession>
<proteinExistence type="predicted"/>